<evidence type="ECO:0000256" key="2">
    <source>
        <dbReference type="ARBA" id="ARBA00022490"/>
    </source>
</evidence>
<keyword evidence="3 4" id="KW-0597">Phosphoprotein</keyword>
<comment type="caution">
    <text evidence="6">The sequence shown here is derived from an EMBL/GenBank/DDBJ whole genome shotgun (WGS) entry which is preliminary data.</text>
</comment>
<keyword evidence="6" id="KW-0456">Lyase</keyword>
<protein>
    <recommendedName>
        <fullName evidence="4">Citrate lyase acyl carrier protein</fullName>
    </recommendedName>
    <alternativeName>
        <fullName evidence="4">Citrate lyase gamma chain</fullName>
    </alternativeName>
</protein>
<evidence type="ECO:0000256" key="1">
    <source>
        <dbReference type="ARBA" id="ARBA00004496"/>
    </source>
</evidence>
<evidence type="ECO:0000256" key="4">
    <source>
        <dbReference type="HAMAP-Rule" id="MF_00805"/>
    </source>
</evidence>
<dbReference type="NCBIfam" id="TIGR01608">
    <property type="entry name" value="citD"/>
    <property type="match status" value="1"/>
</dbReference>
<dbReference type="AlphaFoldDB" id="A0A939HAL8"/>
<dbReference type="NCBIfam" id="NF009726">
    <property type="entry name" value="PRK13253.1"/>
    <property type="match status" value="1"/>
</dbReference>
<feature type="modified residue" description="O-(phosphoribosyl dephospho-coenzyme A)serine" evidence="4 5">
    <location>
        <position position="14"/>
    </location>
</feature>
<dbReference type="Pfam" id="PF06857">
    <property type="entry name" value="ACP"/>
    <property type="match status" value="1"/>
</dbReference>
<proteinExistence type="inferred from homology"/>
<accession>A0A939HAL8</accession>
<comment type="similarity">
    <text evidence="4">Belongs to the CitD family.</text>
</comment>
<dbReference type="InterPro" id="IPR006495">
    <property type="entry name" value="CitD"/>
</dbReference>
<dbReference type="GO" id="GO:0016829">
    <property type="term" value="F:lyase activity"/>
    <property type="evidence" value="ECO:0007669"/>
    <property type="project" value="UniProtKB-KW"/>
</dbReference>
<keyword evidence="2 4" id="KW-0963">Cytoplasm</keyword>
<name>A0A939HAL8_9CLOT</name>
<dbReference type="InterPro" id="IPR023439">
    <property type="entry name" value="Mal_deCO2ase/Cit_lyase_ACP"/>
</dbReference>
<evidence type="ECO:0000256" key="5">
    <source>
        <dbReference type="PIRSR" id="PIRSR002736-50"/>
    </source>
</evidence>
<dbReference type="EMBL" id="JAFNJU010000003">
    <property type="protein sequence ID" value="MBO1264521.1"/>
    <property type="molecule type" value="Genomic_DNA"/>
</dbReference>
<evidence type="ECO:0000313" key="7">
    <source>
        <dbReference type="Proteomes" id="UP000664218"/>
    </source>
</evidence>
<reference evidence="6" key="1">
    <citation type="submission" date="2021-03" db="EMBL/GenBank/DDBJ databases">
        <title>Proteiniclasticum marinus sp. nov., isolated from tidal flat sediment.</title>
        <authorList>
            <person name="Namirimu T."/>
            <person name="Yang J.-A."/>
            <person name="Yang S.-H."/>
            <person name="Kim Y.-J."/>
            <person name="Kwon K.K."/>
        </authorList>
    </citation>
    <scope>NUCLEOTIDE SEQUENCE</scope>
    <source>
        <strain evidence="6">SCR006</strain>
    </source>
</reference>
<gene>
    <name evidence="4 6" type="primary">citD</name>
    <name evidence="6" type="ORF">J3A84_05635</name>
</gene>
<dbReference type="PIRSF" id="PIRSF002736">
    <property type="entry name" value="Citrt_lyas_gamma"/>
    <property type="match status" value="1"/>
</dbReference>
<comment type="subunit">
    <text evidence="4">Oligomer with a subunit composition of (alpha,beta,gamma)6.</text>
</comment>
<evidence type="ECO:0000313" key="6">
    <source>
        <dbReference type="EMBL" id="MBO1264521.1"/>
    </source>
</evidence>
<dbReference type="GO" id="GO:0005737">
    <property type="term" value="C:cytoplasm"/>
    <property type="evidence" value="ECO:0007669"/>
    <property type="project" value="UniProtKB-SubCell"/>
</dbReference>
<organism evidence="6 7">
    <name type="scientific">Proteiniclasticum aestuarii</name>
    <dbReference type="NCBI Taxonomy" id="2817862"/>
    <lineage>
        <taxon>Bacteria</taxon>
        <taxon>Bacillati</taxon>
        <taxon>Bacillota</taxon>
        <taxon>Clostridia</taxon>
        <taxon>Eubacteriales</taxon>
        <taxon>Clostridiaceae</taxon>
        <taxon>Proteiniclasticum</taxon>
    </lineage>
</organism>
<keyword evidence="7" id="KW-1185">Reference proteome</keyword>
<sequence>MNLLHSAVAGTVESSDIQIMISPQEDGLELILESSVLSQYGKQIRSTIMDVLEKLDVKNAKIIAMDKGALDCTIRSRVETAVFRAMDQKENLPWEVM</sequence>
<comment type="subcellular location">
    <subcellularLocation>
        <location evidence="1 4">Cytoplasm</location>
    </subcellularLocation>
</comment>
<dbReference type="Proteomes" id="UP000664218">
    <property type="component" value="Unassembled WGS sequence"/>
</dbReference>
<evidence type="ECO:0000256" key="3">
    <source>
        <dbReference type="ARBA" id="ARBA00022553"/>
    </source>
</evidence>
<dbReference type="HAMAP" id="MF_00805">
    <property type="entry name" value="CitD"/>
    <property type="match status" value="1"/>
</dbReference>
<comment type="function">
    <text evidence="4">Covalent carrier of the coenzyme of citrate lyase.</text>
</comment>